<sequence>MVFNDLERAVKVAKEEAYKITSSNEEANTGMEKLEEMKKQFEDQNEELRIINKEKCSLHGICEGKDKQISSLRTTCEKLQTESETLEKLNEDNLKILQNEINELNATFSKQKKILEDHLENTTAKYDALV</sequence>
<accession>A0A9D4KHU9</accession>
<proteinExistence type="predicted"/>
<evidence type="ECO:0000256" key="1">
    <source>
        <dbReference type="SAM" id="Coils"/>
    </source>
</evidence>
<comment type="caution">
    <text evidence="2">The sequence shown here is derived from an EMBL/GenBank/DDBJ whole genome shotgun (WGS) entry which is preliminary data.</text>
</comment>
<keyword evidence="3" id="KW-1185">Reference proteome</keyword>
<reference evidence="2" key="1">
    <citation type="journal article" date="2019" name="bioRxiv">
        <title>The Genome of the Zebra Mussel, Dreissena polymorpha: A Resource for Invasive Species Research.</title>
        <authorList>
            <person name="McCartney M.A."/>
            <person name="Auch B."/>
            <person name="Kono T."/>
            <person name="Mallez S."/>
            <person name="Zhang Y."/>
            <person name="Obille A."/>
            <person name="Becker A."/>
            <person name="Abrahante J.E."/>
            <person name="Garbe J."/>
            <person name="Badalamenti J.P."/>
            <person name="Herman A."/>
            <person name="Mangelson H."/>
            <person name="Liachko I."/>
            <person name="Sullivan S."/>
            <person name="Sone E.D."/>
            <person name="Koren S."/>
            <person name="Silverstein K.A.T."/>
            <person name="Beckman K.B."/>
            <person name="Gohl D.M."/>
        </authorList>
    </citation>
    <scope>NUCLEOTIDE SEQUENCE</scope>
    <source>
        <strain evidence="2">Duluth1</strain>
        <tissue evidence="2">Whole animal</tissue>
    </source>
</reference>
<dbReference type="Proteomes" id="UP000828390">
    <property type="component" value="Unassembled WGS sequence"/>
</dbReference>
<evidence type="ECO:0000313" key="2">
    <source>
        <dbReference type="EMBL" id="KAH3839532.1"/>
    </source>
</evidence>
<evidence type="ECO:0000313" key="3">
    <source>
        <dbReference type="Proteomes" id="UP000828390"/>
    </source>
</evidence>
<feature type="coiled-coil region" evidence="1">
    <location>
        <begin position="24"/>
        <end position="114"/>
    </location>
</feature>
<keyword evidence="1" id="KW-0175">Coiled coil</keyword>
<name>A0A9D4KHU9_DREPO</name>
<dbReference type="AlphaFoldDB" id="A0A9D4KHU9"/>
<dbReference type="EMBL" id="JAIWYP010000004">
    <property type="protein sequence ID" value="KAH3839532.1"/>
    <property type="molecule type" value="Genomic_DNA"/>
</dbReference>
<organism evidence="2 3">
    <name type="scientific">Dreissena polymorpha</name>
    <name type="common">Zebra mussel</name>
    <name type="synonym">Mytilus polymorpha</name>
    <dbReference type="NCBI Taxonomy" id="45954"/>
    <lineage>
        <taxon>Eukaryota</taxon>
        <taxon>Metazoa</taxon>
        <taxon>Spiralia</taxon>
        <taxon>Lophotrochozoa</taxon>
        <taxon>Mollusca</taxon>
        <taxon>Bivalvia</taxon>
        <taxon>Autobranchia</taxon>
        <taxon>Heteroconchia</taxon>
        <taxon>Euheterodonta</taxon>
        <taxon>Imparidentia</taxon>
        <taxon>Neoheterodontei</taxon>
        <taxon>Myida</taxon>
        <taxon>Dreissenoidea</taxon>
        <taxon>Dreissenidae</taxon>
        <taxon>Dreissena</taxon>
    </lineage>
</organism>
<reference evidence="2" key="2">
    <citation type="submission" date="2020-11" db="EMBL/GenBank/DDBJ databases">
        <authorList>
            <person name="McCartney M.A."/>
            <person name="Auch B."/>
            <person name="Kono T."/>
            <person name="Mallez S."/>
            <person name="Becker A."/>
            <person name="Gohl D.M."/>
            <person name="Silverstein K.A.T."/>
            <person name="Koren S."/>
            <person name="Bechman K.B."/>
            <person name="Herman A."/>
            <person name="Abrahante J.E."/>
            <person name="Garbe J."/>
        </authorList>
    </citation>
    <scope>NUCLEOTIDE SEQUENCE</scope>
    <source>
        <strain evidence="2">Duluth1</strain>
        <tissue evidence="2">Whole animal</tissue>
    </source>
</reference>
<protein>
    <submittedName>
        <fullName evidence="2">Uncharacterized protein</fullName>
    </submittedName>
</protein>
<gene>
    <name evidence="2" type="ORF">DPMN_112964</name>
</gene>